<gene>
    <name evidence="11" type="ORF">N495_08755</name>
</gene>
<dbReference type="PANTHER" id="PTHR32089:SF112">
    <property type="entry name" value="LYSOZYME-LIKE PROTEIN-RELATED"/>
    <property type="match status" value="1"/>
</dbReference>
<comment type="caution">
    <text evidence="11">The sequence shown here is derived from an EMBL/GenBank/DDBJ whole genome shotgun (WGS) entry which is preliminary data.</text>
</comment>
<dbReference type="Gene3D" id="1.10.287.950">
    <property type="entry name" value="Methyl-accepting chemotaxis protein"/>
    <property type="match status" value="1"/>
</dbReference>
<dbReference type="InterPro" id="IPR004089">
    <property type="entry name" value="MCPsignal_dom"/>
</dbReference>
<keyword evidence="2" id="KW-1003">Cell membrane</keyword>
<comment type="subcellular location">
    <subcellularLocation>
        <location evidence="1">Cell membrane</location>
        <topology evidence="1">Multi-pass membrane protein</topology>
    </subcellularLocation>
</comment>
<dbReference type="Pfam" id="PF00015">
    <property type="entry name" value="MCPsignal"/>
    <property type="match status" value="1"/>
</dbReference>
<reference evidence="11 12" key="1">
    <citation type="submission" date="2014-06" db="EMBL/GenBank/DDBJ databases">
        <title>Genome characterization of distinct group I Clostridium botulinum lineages.</title>
        <authorList>
            <person name="Giordani F."/>
            <person name="Anselmo A."/>
            <person name="Fillo S."/>
            <person name="Palozzi A.M."/>
            <person name="Fortunato A."/>
            <person name="Gentile B."/>
            <person name="Ciammaruconi A."/>
            <person name="Anniballi F."/>
            <person name="De Medici D."/>
            <person name="Lista F."/>
        </authorList>
    </citation>
    <scope>NUCLEOTIDE SEQUENCE [LARGE SCALE GENOMIC DNA]</scope>
    <source>
        <strain evidence="11 12">B2 450</strain>
    </source>
</reference>
<evidence type="ECO:0000256" key="7">
    <source>
        <dbReference type="ARBA" id="ARBA00023224"/>
    </source>
</evidence>
<feature type="domain" description="Methyl-accepting transducer" evidence="10">
    <location>
        <begin position="382"/>
        <end position="632"/>
    </location>
</feature>
<keyword evidence="5 9" id="KW-1133">Transmembrane helix</keyword>
<evidence type="ECO:0000313" key="12">
    <source>
        <dbReference type="Proteomes" id="UP000032250"/>
    </source>
</evidence>
<dbReference type="GO" id="GO:0005886">
    <property type="term" value="C:plasma membrane"/>
    <property type="evidence" value="ECO:0007669"/>
    <property type="project" value="UniProtKB-SubCell"/>
</dbReference>
<dbReference type="PROSITE" id="PS50111">
    <property type="entry name" value="CHEMOTAXIS_TRANSDUC_2"/>
    <property type="match status" value="1"/>
</dbReference>
<evidence type="ECO:0000256" key="6">
    <source>
        <dbReference type="ARBA" id="ARBA00023136"/>
    </source>
</evidence>
<feature type="transmembrane region" description="Helical" evidence="9">
    <location>
        <begin position="283"/>
        <end position="306"/>
    </location>
</feature>
<dbReference type="PATRIC" id="fig|1379739.3.peg.2103"/>
<dbReference type="CDD" id="cd11386">
    <property type="entry name" value="MCP_signal"/>
    <property type="match status" value="1"/>
</dbReference>
<dbReference type="CDD" id="cd12913">
    <property type="entry name" value="PDC1_MCP_like"/>
    <property type="match status" value="1"/>
</dbReference>
<dbReference type="Proteomes" id="UP000032250">
    <property type="component" value="Unassembled WGS sequence"/>
</dbReference>
<dbReference type="GO" id="GO:0006935">
    <property type="term" value="P:chemotaxis"/>
    <property type="evidence" value="ECO:0007669"/>
    <property type="project" value="UniProtKB-KW"/>
</dbReference>
<evidence type="ECO:0000256" key="5">
    <source>
        <dbReference type="ARBA" id="ARBA00022989"/>
    </source>
</evidence>
<dbReference type="HOGENOM" id="CLU_000445_107_19_9"/>
<evidence type="ECO:0000256" key="8">
    <source>
        <dbReference type="PROSITE-ProRule" id="PRU00284"/>
    </source>
</evidence>
<dbReference type="GO" id="GO:0007165">
    <property type="term" value="P:signal transduction"/>
    <property type="evidence" value="ECO:0007669"/>
    <property type="project" value="UniProtKB-KW"/>
</dbReference>
<evidence type="ECO:0000256" key="9">
    <source>
        <dbReference type="SAM" id="Phobius"/>
    </source>
</evidence>
<dbReference type="InterPro" id="IPR033479">
    <property type="entry name" value="dCache_1"/>
</dbReference>
<dbReference type="OrthoDB" id="9804955at2"/>
<dbReference type="RefSeq" id="WP_042385044.1">
    <property type="nucleotide sequence ID" value="NZ_JXSU01000007.1"/>
</dbReference>
<keyword evidence="4 9" id="KW-0812">Transmembrane</keyword>
<dbReference type="Gene3D" id="3.30.450.20">
    <property type="entry name" value="PAS domain"/>
    <property type="match status" value="2"/>
</dbReference>
<dbReference type="SMART" id="SM00283">
    <property type="entry name" value="MA"/>
    <property type="match status" value="1"/>
</dbReference>
<sequence length="668" mass="74107">MKSIKSKVLFIISIVCIVSVALCSSVSYYFSYKAIMKESTNKVAMASQKYSEIIEGWLLTKTKFIDSMVVDVEYNNKYDINYLKKYFREQAKGNKDIICIYAGFNDNKFASSDGWVPSADYNCSERDWYKEVIQKNGISYSSPYIDETVNKMVVTIGKPIKSSGKVIGVLAIDISLEDLKNIVQRATPVENSYGFLLDANNDFVVHANKDFQPNEEKKFNVTQVMDGSLKDIGSLNSSSNKVLMLKDYDKKEKVFARTMIPSAKWSIGFSVPLSEFKKPLNNIIIAFISITILCLIGATLFAIYSAKKISDPILKITELVNETKSLDLKDNNNYDHINSYKDEIGIIGKAVIHLREELRNIIEKLKISSNDVLKYSQSINESTGETVQAIEAVSKTVDELAQGSVDQAKDAQNGSERLFTLAEEIKITDESADLVKKYSLETKENSQKGIVTMEKTIEKFKENNKVNKELGNNVDMLANKSGSIGEIISSIQSIAEQTNLLALNAAIEAARAGEAGKGFAVVAEEIRKLAEQTSTSTKEIENIVQEIQFEINKTKNNMDVSQRVVEEVNGAMDISKKSFDNITNSIESIVEQIELLVQNVKKVDSDKDEVLSAIQGISAIAEESAASTEEVSATVEEQAASMESIAQTAENLKEIASTLDTVVNKFEI</sequence>
<evidence type="ECO:0000256" key="3">
    <source>
        <dbReference type="ARBA" id="ARBA00022500"/>
    </source>
</evidence>
<name>A0A0D1AKN6_CLOBO</name>
<evidence type="ECO:0000256" key="1">
    <source>
        <dbReference type="ARBA" id="ARBA00004651"/>
    </source>
</evidence>
<dbReference type="SUPFAM" id="SSF58104">
    <property type="entry name" value="Methyl-accepting chemotaxis protein (MCP) signaling domain"/>
    <property type="match status" value="1"/>
</dbReference>
<evidence type="ECO:0000259" key="10">
    <source>
        <dbReference type="PROSITE" id="PS50111"/>
    </source>
</evidence>
<dbReference type="Gene3D" id="6.10.340.10">
    <property type="match status" value="1"/>
</dbReference>
<dbReference type="AlphaFoldDB" id="A0A0D1AKN6"/>
<protein>
    <submittedName>
        <fullName evidence="11">Chemotaxis protein</fullName>
    </submittedName>
</protein>
<evidence type="ECO:0000256" key="4">
    <source>
        <dbReference type="ARBA" id="ARBA00022692"/>
    </source>
</evidence>
<dbReference type="EMBL" id="JXSU01000007">
    <property type="protein sequence ID" value="KIS23679.1"/>
    <property type="molecule type" value="Genomic_DNA"/>
</dbReference>
<accession>A0A0D1AKN6</accession>
<keyword evidence="7 8" id="KW-0807">Transducer</keyword>
<evidence type="ECO:0000313" key="11">
    <source>
        <dbReference type="EMBL" id="KIS23679.1"/>
    </source>
</evidence>
<evidence type="ECO:0000256" key="2">
    <source>
        <dbReference type="ARBA" id="ARBA00022475"/>
    </source>
</evidence>
<keyword evidence="6 9" id="KW-0472">Membrane</keyword>
<dbReference type="InterPro" id="IPR029151">
    <property type="entry name" value="Sensor-like_sf"/>
</dbReference>
<keyword evidence="3" id="KW-0145">Chemotaxis</keyword>
<proteinExistence type="predicted"/>
<organism evidence="11 12">
    <name type="scientific">Clostridium botulinum B2 450</name>
    <dbReference type="NCBI Taxonomy" id="1379739"/>
    <lineage>
        <taxon>Bacteria</taxon>
        <taxon>Bacillati</taxon>
        <taxon>Bacillota</taxon>
        <taxon>Clostridia</taxon>
        <taxon>Eubacteriales</taxon>
        <taxon>Clostridiaceae</taxon>
        <taxon>Clostridium</taxon>
    </lineage>
</organism>
<dbReference type="SUPFAM" id="SSF103190">
    <property type="entry name" value="Sensory domain-like"/>
    <property type="match status" value="1"/>
</dbReference>
<dbReference type="Pfam" id="PF02743">
    <property type="entry name" value="dCache_1"/>
    <property type="match status" value="1"/>
</dbReference>
<dbReference type="PANTHER" id="PTHR32089">
    <property type="entry name" value="METHYL-ACCEPTING CHEMOTAXIS PROTEIN MCPB"/>
    <property type="match status" value="1"/>
</dbReference>